<dbReference type="InterPro" id="IPR003788">
    <property type="entry name" value="NDUFAF7"/>
</dbReference>
<name>A0A2W5PT66_RHOSU</name>
<accession>A0A2W5PT66</accession>
<dbReference type="EMBL" id="QFPW01000014">
    <property type="protein sequence ID" value="PZQ47927.1"/>
    <property type="molecule type" value="Genomic_DNA"/>
</dbReference>
<evidence type="ECO:0000256" key="3">
    <source>
        <dbReference type="SAM" id="MobiDB-lite"/>
    </source>
</evidence>
<reference evidence="4 5" key="1">
    <citation type="submission" date="2017-08" db="EMBL/GenBank/DDBJ databases">
        <title>Infants hospitalized years apart are colonized by the same room-sourced microbial strains.</title>
        <authorList>
            <person name="Brooks B."/>
            <person name="Olm M.R."/>
            <person name="Firek B.A."/>
            <person name="Baker R."/>
            <person name="Thomas B.C."/>
            <person name="Morowitz M.J."/>
            <person name="Banfield J.F."/>
        </authorList>
    </citation>
    <scope>NUCLEOTIDE SEQUENCE [LARGE SCALE GENOMIC DNA]</scope>
    <source>
        <strain evidence="4">S2_005_002_R2_34</strain>
    </source>
</reference>
<organism evidence="4 5">
    <name type="scientific">Rhodovulum sulfidophilum</name>
    <name type="common">Rhodobacter sulfidophilus</name>
    <dbReference type="NCBI Taxonomy" id="35806"/>
    <lineage>
        <taxon>Bacteria</taxon>
        <taxon>Pseudomonadati</taxon>
        <taxon>Pseudomonadota</taxon>
        <taxon>Alphaproteobacteria</taxon>
        <taxon>Rhodobacterales</taxon>
        <taxon>Paracoccaceae</taxon>
        <taxon>Rhodovulum</taxon>
    </lineage>
</organism>
<dbReference type="AlphaFoldDB" id="A0A2W5PT66"/>
<protein>
    <submittedName>
        <fullName evidence="4">Methyltransferase</fullName>
    </submittedName>
</protein>
<dbReference type="InterPro" id="IPR029063">
    <property type="entry name" value="SAM-dependent_MTases_sf"/>
</dbReference>
<evidence type="ECO:0000256" key="2">
    <source>
        <dbReference type="ARBA" id="ARBA00022679"/>
    </source>
</evidence>
<gene>
    <name evidence="4" type="ORF">DI556_15630</name>
</gene>
<comment type="caution">
    <text evidence="4">The sequence shown here is derived from an EMBL/GenBank/DDBJ whole genome shotgun (WGS) entry which is preliminary data.</text>
</comment>
<dbReference type="Proteomes" id="UP000249185">
    <property type="component" value="Unassembled WGS sequence"/>
</dbReference>
<feature type="compositionally biased region" description="Pro residues" evidence="3">
    <location>
        <begin position="19"/>
        <end position="33"/>
    </location>
</feature>
<proteinExistence type="predicted"/>
<dbReference type="GO" id="GO:0032259">
    <property type="term" value="P:methylation"/>
    <property type="evidence" value="ECO:0007669"/>
    <property type="project" value="UniProtKB-KW"/>
</dbReference>
<dbReference type="PANTHER" id="PTHR12049:SF7">
    <property type="entry name" value="PROTEIN ARGININE METHYLTRANSFERASE NDUFAF7, MITOCHONDRIAL"/>
    <property type="match status" value="1"/>
</dbReference>
<keyword evidence="2 4" id="KW-0808">Transferase</keyword>
<dbReference type="InterPro" id="IPR038375">
    <property type="entry name" value="NDUFAF7_sf"/>
</dbReference>
<keyword evidence="1 4" id="KW-0489">Methyltransferase</keyword>
<dbReference type="GO" id="GO:0035243">
    <property type="term" value="F:protein-arginine omega-N symmetric methyltransferase activity"/>
    <property type="evidence" value="ECO:0007669"/>
    <property type="project" value="TreeGrafter"/>
</dbReference>
<dbReference type="Gene3D" id="3.40.50.12710">
    <property type="match status" value="1"/>
</dbReference>
<evidence type="ECO:0000313" key="4">
    <source>
        <dbReference type="EMBL" id="PZQ47927.1"/>
    </source>
</evidence>
<dbReference type="Pfam" id="PF02636">
    <property type="entry name" value="Methyltransf_28"/>
    <property type="match status" value="1"/>
</dbReference>
<evidence type="ECO:0000256" key="1">
    <source>
        <dbReference type="ARBA" id="ARBA00022603"/>
    </source>
</evidence>
<dbReference type="SUPFAM" id="SSF53335">
    <property type="entry name" value="S-adenosyl-L-methionine-dependent methyltransferases"/>
    <property type="match status" value="1"/>
</dbReference>
<evidence type="ECO:0000313" key="5">
    <source>
        <dbReference type="Proteomes" id="UP000249185"/>
    </source>
</evidence>
<feature type="region of interest" description="Disordered" evidence="3">
    <location>
        <begin position="1"/>
        <end position="33"/>
    </location>
</feature>
<sequence>MGPDHGPDPQPADARARPLPLPPGAPGVTPPGTPLGARIAARIAAEGPLPLDAYMALCLGDPEHGYYTTRDPLGAAGDFTTAPEISQMFGELIGAWLAETWRARGAPARFVLAELGPGRGTLMADALRVAGRLPGFAAAAELWLVETSPALRARQAETLAARAPRFAARIDELPEAPLFLVANEFFDALPVRQFQRVDAVWRERAIGLGPDGALRFVWGPPRAEPGLAARFPLAPDGAIVEHCPAAEAIAGFVGARIAAQGGAALVIDYGAWDGTGDTLQAARAHAPTDPLAEPGEADLTAHVRFRGLAEAAAAAGAAAAPLAPQGAFLERLGITARARALARGRSEAGIAAIAAAHRRLTHPDEMGNLFRVLGLAQRDSAPLPGFDDLPAAADRP</sequence>
<dbReference type="PANTHER" id="PTHR12049">
    <property type="entry name" value="PROTEIN ARGININE METHYLTRANSFERASE NDUFAF7, MITOCHONDRIAL"/>
    <property type="match status" value="1"/>
</dbReference>